<reference evidence="2" key="1">
    <citation type="submission" date="2020-08" db="EMBL/GenBank/DDBJ databases">
        <title>Genomic Encyclopedia of Type Strains, Phase IV (KMG-IV): sequencing the most valuable type-strain genomes for metagenomic binning, comparative biology and taxonomic classification.</title>
        <authorList>
            <person name="Goeker M."/>
        </authorList>
    </citation>
    <scope>NUCLEOTIDE SEQUENCE [LARGE SCALE GENOMIC DNA]</scope>
    <source>
        <strain evidence="2">DSM 105040</strain>
    </source>
</reference>
<keyword evidence="3" id="KW-1185">Reference proteome</keyword>
<feature type="transmembrane region" description="Helical" evidence="1">
    <location>
        <begin position="43"/>
        <end position="66"/>
    </location>
</feature>
<name>A0A840CBD0_9RHOB</name>
<keyword evidence="1" id="KW-0812">Transmembrane</keyword>
<dbReference type="Proteomes" id="UP000585681">
    <property type="component" value="Unassembled WGS sequence"/>
</dbReference>
<evidence type="ECO:0000256" key="1">
    <source>
        <dbReference type="SAM" id="Phobius"/>
    </source>
</evidence>
<keyword evidence="1" id="KW-0472">Membrane</keyword>
<comment type="caution">
    <text evidence="2">The sequence shown here is derived from an EMBL/GenBank/DDBJ whole genome shotgun (WGS) entry which is preliminary data.</text>
</comment>
<dbReference type="AlphaFoldDB" id="A0A840CBD0"/>
<protein>
    <submittedName>
        <fullName evidence="2">Putative membrane protein</fullName>
    </submittedName>
</protein>
<dbReference type="EMBL" id="JACIEQ010000001">
    <property type="protein sequence ID" value="MBB4020659.1"/>
    <property type="molecule type" value="Genomic_DNA"/>
</dbReference>
<gene>
    <name evidence="2" type="ORF">GGR17_000450</name>
</gene>
<accession>A0A840CBD0</accession>
<evidence type="ECO:0000313" key="2">
    <source>
        <dbReference type="EMBL" id="MBB4020659.1"/>
    </source>
</evidence>
<sequence length="88" mass="9266">MRHYPTSGNRLATVARRVLLLAALGFVPVAAQAYVGPGLGAGAIAAVLGVLGSIFLALFAVIYYPIKRMLKKRKKATPVEIVGDSAEE</sequence>
<evidence type="ECO:0000313" key="3">
    <source>
        <dbReference type="Proteomes" id="UP000585681"/>
    </source>
</evidence>
<organism evidence="2 3">
    <name type="scientific">Actibacterium naphthalenivorans</name>
    <dbReference type="NCBI Taxonomy" id="1614693"/>
    <lineage>
        <taxon>Bacteria</taxon>
        <taxon>Pseudomonadati</taxon>
        <taxon>Pseudomonadota</taxon>
        <taxon>Alphaproteobacteria</taxon>
        <taxon>Rhodobacterales</taxon>
        <taxon>Roseobacteraceae</taxon>
        <taxon>Actibacterium</taxon>
    </lineage>
</organism>
<proteinExistence type="predicted"/>
<keyword evidence="1" id="KW-1133">Transmembrane helix</keyword>